<dbReference type="Proteomes" id="UP000244081">
    <property type="component" value="Unassembled WGS sequence"/>
</dbReference>
<dbReference type="PANTHER" id="PTHR30134">
    <property type="entry name" value="HYDROGENASE PROTEIN ASSEMBLY PROTEIN, NICKEL CHAPERONE"/>
    <property type="match status" value="1"/>
</dbReference>
<dbReference type="GO" id="GO:0008270">
    <property type="term" value="F:zinc ion binding"/>
    <property type="evidence" value="ECO:0007669"/>
    <property type="project" value="TreeGrafter"/>
</dbReference>
<dbReference type="GO" id="GO:0051604">
    <property type="term" value="P:protein maturation"/>
    <property type="evidence" value="ECO:0007669"/>
    <property type="project" value="InterPro"/>
</dbReference>
<dbReference type="EMBL" id="QAYG01000001">
    <property type="protein sequence ID" value="PTW62844.1"/>
    <property type="molecule type" value="Genomic_DNA"/>
</dbReference>
<dbReference type="OrthoDB" id="9802035at2"/>
<keyword evidence="4" id="KW-0547">Nucleotide-binding</keyword>
<feature type="region of interest" description="Disordered" evidence="9">
    <location>
        <begin position="234"/>
        <end position="265"/>
    </location>
</feature>
<dbReference type="RefSeq" id="WP_107988354.1">
    <property type="nucleotide sequence ID" value="NZ_QAYG01000001.1"/>
</dbReference>
<dbReference type="PANTHER" id="PTHR30134:SF2">
    <property type="entry name" value="HYDROGENASE MATURATION FACTOR HYPB"/>
    <property type="match status" value="1"/>
</dbReference>
<feature type="compositionally biased region" description="Basic and acidic residues" evidence="9">
    <location>
        <begin position="234"/>
        <end position="255"/>
    </location>
</feature>
<evidence type="ECO:0000256" key="6">
    <source>
        <dbReference type="ARBA" id="ARBA00022833"/>
    </source>
</evidence>
<sequence length="265" mass="28582">MCQTCGCGATAGTKVETITVLENLLAENDRLAGHVRRHFDDHGVFAINVMSSPGAGKTSLLEATIQALSKDLRIGVIEGDLETENDADRIRRHGVPAAQITTGVACHLDARMVHDALETMPLAELDLLFIENVGNLVCPADFDIGTHANVVLLSVTEGDDKPEKYPVIFRAADLVLLTKTDLLPYLEEFDPARAEASMVKVRGQGAPLRLSGKTGAGLDAWTGWLKAQVAENRGLHPKDGKPHEHEHEHEHEHGHGHAHTHAPGA</sequence>
<comment type="caution">
    <text evidence="11">The sequence shown here is derived from an EMBL/GenBank/DDBJ whole genome shotgun (WGS) entry which is preliminary data.</text>
</comment>
<name>A0A2T5VGF7_9HYPH</name>
<dbReference type="CDD" id="cd05390">
    <property type="entry name" value="HypB"/>
    <property type="match status" value="1"/>
</dbReference>
<dbReference type="AlphaFoldDB" id="A0A2T5VGF7"/>
<evidence type="ECO:0000259" key="10">
    <source>
        <dbReference type="Pfam" id="PF02492"/>
    </source>
</evidence>
<keyword evidence="6" id="KW-0862">Zinc</keyword>
<reference evidence="11 12" key="1">
    <citation type="submission" date="2018-04" db="EMBL/GenBank/DDBJ databases">
        <title>Genomic Encyclopedia of Archaeal and Bacterial Type Strains, Phase II (KMG-II): from individual species to whole genera.</title>
        <authorList>
            <person name="Goeker M."/>
        </authorList>
    </citation>
    <scope>NUCLEOTIDE SEQUENCE [LARGE SCALE GENOMIC DNA]</scope>
    <source>
        <strain evidence="11 12">DSM 23382</strain>
    </source>
</reference>
<evidence type="ECO:0000256" key="8">
    <source>
        <dbReference type="ARBA" id="ARBA00035238"/>
    </source>
</evidence>
<keyword evidence="12" id="KW-1185">Reference proteome</keyword>
<evidence type="ECO:0000256" key="9">
    <source>
        <dbReference type="SAM" id="MobiDB-lite"/>
    </source>
</evidence>
<keyword evidence="7" id="KW-0342">GTP-binding</keyword>
<feature type="compositionally biased region" description="Basic residues" evidence="9">
    <location>
        <begin position="256"/>
        <end position="265"/>
    </location>
</feature>
<dbReference type="GO" id="GO:0003924">
    <property type="term" value="F:GTPase activity"/>
    <property type="evidence" value="ECO:0007669"/>
    <property type="project" value="InterPro"/>
</dbReference>
<dbReference type="InterPro" id="IPR004392">
    <property type="entry name" value="Hyd_mat_HypB"/>
</dbReference>
<evidence type="ECO:0000313" key="12">
    <source>
        <dbReference type="Proteomes" id="UP000244081"/>
    </source>
</evidence>
<evidence type="ECO:0000256" key="1">
    <source>
        <dbReference type="ARBA" id="ARBA00006211"/>
    </source>
</evidence>
<dbReference type="NCBIfam" id="TIGR00073">
    <property type="entry name" value="hypB"/>
    <property type="match status" value="1"/>
</dbReference>
<accession>A0A2T5VGF7</accession>
<dbReference type="InterPro" id="IPR027417">
    <property type="entry name" value="P-loop_NTPase"/>
</dbReference>
<comment type="similarity">
    <text evidence="1">Belongs to the SIMIBI class G3E GTPase family. HypB/HupM subfamily.</text>
</comment>
<keyword evidence="5" id="KW-0378">Hydrolase</keyword>
<dbReference type="PIRSF" id="PIRSF005624">
    <property type="entry name" value="Ni-bind_GTPase"/>
    <property type="match status" value="1"/>
</dbReference>
<evidence type="ECO:0000313" key="11">
    <source>
        <dbReference type="EMBL" id="PTW62844.1"/>
    </source>
</evidence>
<keyword evidence="2" id="KW-0533">Nickel</keyword>
<dbReference type="GO" id="GO:0016151">
    <property type="term" value="F:nickel cation binding"/>
    <property type="evidence" value="ECO:0007669"/>
    <property type="project" value="InterPro"/>
</dbReference>
<gene>
    <name evidence="11" type="ORF">C8N35_101892</name>
</gene>
<dbReference type="InterPro" id="IPR003495">
    <property type="entry name" value="CobW/HypB/UreG_nucleotide-bd"/>
</dbReference>
<evidence type="ECO:0000256" key="2">
    <source>
        <dbReference type="ARBA" id="ARBA00022596"/>
    </source>
</evidence>
<keyword evidence="3" id="KW-0479">Metal-binding</keyword>
<dbReference type="Pfam" id="PF02492">
    <property type="entry name" value="cobW"/>
    <property type="match status" value="1"/>
</dbReference>
<evidence type="ECO:0000256" key="4">
    <source>
        <dbReference type="ARBA" id="ARBA00022741"/>
    </source>
</evidence>
<evidence type="ECO:0000256" key="3">
    <source>
        <dbReference type="ARBA" id="ARBA00022723"/>
    </source>
</evidence>
<evidence type="ECO:0000256" key="7">
    <source>
        <dbReference type="ARBA" id="ARBA00023134"/>
    </source>
</evidence>
<dbReference type="Gene3D" id="3.40.50.300">
    <property type="entry name" value="P-loop containing nucleotide triphosphate hydrolases"/>
    <property type="match status" value="1"/>
</dbReference>
<organism evidence="11 12">
    <name type="scientific">Breoghania corrubedonensis</name>
    <dbReference type="NCBI Taxonomy" id="665038"/>
    <lineage>
        <taxon>Bacteria</taxon>
        <taxon>Pseudomonadati</taxon>
        <taxon>Pseudomonadota</taxon>
        <taxon>Alphaproteobacteria</taxon>
        <taxon>Hyphomicrobiales</taxon>
        <taxon>Stappiaceae</taxon>
        <taxon>Breoghania</taxon>
    </lineage>
</organism>
<dbReference type="SUPFAM" id="SSF52540">
    <property type="entry name" value="P-loop containing nucleoside triphosphate hydrolases"/>
    <property type="match status" value="1"/>
</dbReference>
<proteinExistence type="inferred from homology"/>
<dbReference type="GO" id="GO:0005525">
    <property type="term" value="F:GTP binding"/>
    <property type="evidence" value="ECO:0007669"/>
    <property type="project" value="UniProtKB-KW"/>
</dbReference>
<protein>
    <recommendedName>
        <fullName evidence="8">Hydrogenase maturation factor HypB</fullName>
    </recommendedName>
</protein>
<evidence type="ECO:0000256" key="5">
    <source>
        <dbReference type="ARBA" id="ARBA00022801"/>
    </source>
</evidence>
<feature type="domain" description="CobW/HypB/UreG nucleotide-binding" evidence="10">
    <location>
        <begin position="47"/>
        <end position="196"/>
    </location>
</feature>